<gene>
    <name evidence="1" type="ORF">HPP92_005636</name>
</gene>
<name>A0A835RKM4_VANPL</name>
<organism evidence="1 2">
    <name type="scientific">Vanilla planifolia</name>
    <name type="common">Vanilla</name>
    <dbReference type="NCBI Taxonomy" id="51239"/>
    <lineage>
        <taxon>Eukaryota</taxon>
        <taxon>Viridiplantae</taxon>
        <taxon>Streptophyta</taxon>
        <taxon>Embryophyta</taxon>
        <taxon>Tracheophyta</taxon>
        <taxon>Spermatophyta</taxon>
        <taxon>Magnoliopsida</taxon>
        <taxon>Liliopsida</taxon>
        <taxon>Asparagales</taxon>
        <taxon>Orchidaceae</taxon>
        <taxon>Vanilloideae</taxon>
        <taxon>Vanilleae</taxon>
        <taxon>Vanilla</taxon>
    </lineage>
</organism>
<dbReference type="Proteomes" id="UP000636800">
    <property type="component" value="Chromosome 2"/>
</dbReference>
<evidence type="ECO:0000313" key="2">
    <source>
        <dbReference type="Proteomes" id="UP000636800"/>
    </source>
</evidence>
<dbReference type="AlphaFoldDB" id="A0A835RKM4"/>
<evidence type="ECO:0000313" key="1">
    <source>
        <dbReference type="EMBL" id="KAG0492238.1"/>
    </source>
</evidence>
<reference evidence="1 2" key="1">
    <citation type="journal article" date="2020" name="Nat. Food">
        <title>A phased Vanilla planifolia genome enables genetic improvement of flavour and production.</title>
        <authorList>
            <person name="Hasing T."/>
            <person name="Tang H."/>
            <person name="Brym M."/>
            <person name="Khazi F."/>
            <person name="Huang T."/>
            <person name="Chambers A.H."/>
        </authorList>
    </citation>
    <scope>NUCLEOTIDE SEQUENCE [LARGE SCALE GENOMIC DNA]</scope>
    <source>
        <tissue evidence="1">Leaf</tissue>
    </source>
</reference>
<protein>
    <submittedName>
        <fullName evidence="1">Uncharacterized protein</fullName>
    </submittedName>
</protein>
<comment type="caution">
    <text evidence="1">The sequence shown here is derived from an EMBL/GenBank/DDBJ whole genome shotgun (WGS) entry which is preliminary data.</text>
</comment>
<accession>A0A835RKM4</accession>
<keyword evidence="2" id="KW-1185">Reference proteome</keyword>
<dbReference type="OrthoDB" id="672310at2759"/>
<dbReference type="EMBL" id="JADCNL010000002">
    <property type="protein sequence ID" value="KAG0492238.1"/>
    <property type="molecule type" value="Genomic_DNA"/>
</dbReference>
<proteinExistence type="predicted"/>
<sequence>MQIAQAMIVNRTNSKVRSFTDPDPEIEPQLPSGRRLSIIDRLAQALDSASSAQKLGITLSTGALSSGSRTTSDWKYVNGFVDCTALLLDACNGLQDRLGNIRGCLRSIQIALHRLEGEHEPSPAVLLRTVASLESGDFGDGRSGGCLEKCVSKLRTVGKKLNEQAFEDNKTDDGLSPELYKALSGSWEMAVLAIGILCSATSFRFQTPKKLQKRITNETGSMEELAGIALRARTLLKLMSTWGMGKDNSVMRRMAAKALAGELRSMMDDLEKMLSPLEAKIGELYRDIVALRMSLLGFLSITREEGAALELAEPARGERQRGIEPVNVAVSLTWVRLKPKLNRRSSLTKIGPHCLGFNRSSSFKPSSYKII</sequence>